<dbReference type="RefSeq" id="WP_162446761.1">
    <property type="nucleotide sequence ID" value="NZ_CP048222.1"/>
</dbReference>
<proteinExistence type="predicted"/>
<accession>A0A6C0GTD6</accession>
<gene>
    <name evidence="2" type="ORF">GXP67_31165</name>
</gene>
<dbReference type="EMBL" id="CP048222">
    <property type="protein sequence ID" value="QHT70793.1"/>
    <property type="molecule type" value="Genomic_DNA"/>
</dbReference>
<dbReference type="SUPFAM" id="SSF75011">
    <property type="entry name" value="3-carboxy-cis,cis-mucoante lactonizing enzyme"/>
    <property type="match status" value="1"/>
</dbReference>
<evidence type="ECO:0000313" key="2">
    <source>
        <dbReference type="EMBL" id="QHT70793.1"/>
    </source>
</evidence>
<feature type="signal peptide" evidence="1">
    <location>
        <begin position="1"/>
        <end position="25"/>
    </location>
</feature>
<sequence length="368" mass="39177">MLNKFLSRKKITWSVMAVWAMVLLASCDKIDDYFPRPGGSKGDLGNLKQINLVANKSIYKAKRVDPVLLNAWGLAFSITGAPWISAPGAGVTTIYDADGNAAHPALNIPSPSGPAGGLVTGQVANHVTASFLLSNGVGASFIFVGLDGILSAWNPAMKTNIEVVKNNVGQAAYTGLALSHGPDGSYLFAANVIKGTVDVFDWAFRPVTDRPFKDPNLPAGYLPFNIHAVEDYLLVTYSKVGPNGRPLKEVGNGIVNVFTRKGMLVKRFASEGKLNAPWGVAPVPASFFAAGKGQPAILIGNFGDGKINAYTPDGKFISQLKVNNKVVAIDGLWEITLPPAKSIIDQNRLYFTAGPSDEQDGLFGYLIK</sequence>
<reference evidence="2 3" key="1">
    <citation type="submission" date="2020-01" db="EMBL/GenBank/DDBJ databases">
        <authorList>
            <person name="Kim M.K."/>
        </authorList>
    </citation>
    <scope>NUCLEOTIDE SEQUENCE [LARGE SCALE GENOMIC DNA]</scope>
    <source>
        <strain evidence="2 3">172606-1</strain>
    </source>
</reference>
<evidence type="ECO:0000313" key="3">
    <source>
        <dbReference type="Proteomes" id="UP000480178"/>
    </source>
</evidence>
<name>A0A6C0GTD6_9BACT</name>
<keyword evidence="3" id="KW-1185">Reference proteome</keyword>
<evidence type="ECO:0000256" key="1">
    <source>
        <dbReference type="SAM" id="SignalP"/>
    </source>
</evidence>
<dbReference type="NCBIfam" id="TIGR03118">
    <property type="entry name" value="PEPCTERM_chp_1"/>
    <property type="match status" value="1"/>
</dbReference>
<organism evidence="2 3">
    <name type="scientific">Rhodocytophaga rosea</name>
    <dbReference type="NCBI Taxonomy" id="2704465"/>
    <lineage>
        <taxon>Bacteria</taxon>
        <taxon>Pseudomonadati</taxon>
        <taxon>Bacteroidota</taxon>
        <taxon>Cytophagia</taxon>
        <taxon>Cytophagales</taxon>
        <taxon>Rhodocytophagaceae</taxon>
        <taxon>Rhodocytophaga</taxon>
    </lineage>
</organism>
<dbReference type="InterPro" id="IPR017549">
    <property type="entry name" value="APMV_L690"/>
</dbReference>
<protein>
    <submittedName>
        <fullName evidence="2">TIGR03118 family protein</fullName>
    </submittedName>
</protein>
<feature type="chain" id="PRO_5025680459" evidence="1">
    <location>
        <begin position="26"/>
        <end position="368"/>
    </location>
</feature>
<keyword evidence="1" id="KW-0732">Signal</keyword>
<dbReference type="Proteomes" id="UP000480178">
    <property type="component" value="Chromosome"/>
</dbReference>
<dbReference type="AlphaFoldDB" id="A0A6C0GTD6"/>
<dbReference type="PROSITE" id="PS51257">
    <property type="entry name" value="PROKAR_LIPOPROTEIN"/>
    <property type="match status" value="1"/>
</dbReference>
<dbReference type="KEGG" id="rhoz:GXP67_31165"/>